<evidence type="ECO:0000313" key="1">
    <source>
        <dbReference type="EMBL" id="GAA4487503.1"/>
    </source>
</evidence>
<proteinExistence type="predicted"/>
<comment type="caution">
    <text evidence="1">The sequence shown here is derived from an EMBL/GenBank/DDBJ whole genome shotgun (WGS) entry which is preliminary data.</text>
</comment>
<dbReference type="InterPro" id="IPR010985">
    <property type="entry name" value="Ribbon_hlx_hlx"/>
</dbReference>
<organism evidence="1 2">
    <name type="scientific">Microbacterium panaciterrae</name>
    <dbReference type="NCBI Taxonomy" id="985759"/>
    <lineage>
        <taxon>Bacteria</taxon>
        <taxon>Bacillati</taxon>
        <taxon>Actinomycetota</taxon>
        <taxon>Actinomycetes</taxon>
        <taxon>Micrococcales</taxon>
        <taxon>Microbacteriaceae</taxon>
        <taxon>Microbacterium</taxon>
    </lineage>
</organism>
<name>A0ABP8PJN5_9MICO</name>
<dbReference type="Proteomes" id="UP001500731">
    <property type="component" value="Unassembled WGS sequence"/>
</dbReference>
<evidence type="ECO:0008006" key="3">
    <source>
        <dbReference type="Google" id="ProtNLM"/>
    </source>
</evidence>
<protein>
    <recommendedName>
        <fullName evidence="3">Ribbon-helix-helix protein, CopG family</fullName>
    </recommendedName>
</protein>
<reference evidence="2" key="1">
    <citation type="journal article" date="2019" name="Int. J. Syst. Evol. Microbiol.">
        <title>The Global Catalogue of Microorganisms (GCM) 10K type strain sequencing project: providing services to taxonomists for standard genome sequencing and annotation.</title>
        <authorList>
            <consortium name="The Broad Institute Genomics Platform"/>
            <consortium name="The Broad Institute Genome Sequencing Center for Infectious Disease"/>
            <person name="Wu L."/>
            <person name="Ma J."/>
        </authorList>
    </citation>
    <scope>NUCLEOTIDE SEQUENCE [LARGE SCALE GENOMIC DNA]</scope>
    <source>
        <strain evidence="2">JCM 17839</strain>
    </source>
</reference>
<dbReference type="EMBL" id="BAABGP010000018">
    <property type="protein sequence ID" value="GAA4487503.1"/>
    <property type="molecule type" value="Genomic_DNA"/>
</dbReference>
<sequence>MSLRATPWRQVMQTSVYWSMLICMRTTLNLPDALAQAAKQRAAADGITLTSFIEEALRDRLDKEGLHAARVPLPTFTPKTPGALIDLDDKDALWDILDRSA</sequence>
<keyword evidence="2" id="KW-1185">Reference proteome</keyword>
<gene>
    <name evidence="1" type="ORF">GCM10023171_25300</name>
</gene>
<evidence type="ECO:0000313" key="2">
    <source>
        <dbReference type="Proteomes" id="UP001500731"/>
    </source>
</evidence>
<accession>A0ABP8PJN5</accession>
<dbReference type="SUPFAM" id="SSF47598">
    <property type="entry name" value="Ribbon-helix-helix"/>
    <property type="match status" value="1"/>
</dbReference>